<proteinExistence type="predicted"/>
<sequence length="176" mass="19414">MFRMIRSSTHAALLADRADLDQARTDRDQAHDSRERALTDLAKTRTDAQEALRVLEVGMHAVLRQVTAERDAARAEVETARAEVDEARKQVLLDAEDRVALRMLLRTARKHDAGRVYVLFHRGRFHSVHTTVEGAEAAAEAEGAPRDGWTAHAPGAALPPAAEVVWRVQPLALSST</sequence>
<evidence type="ECO:0000313" key="3">
    <source>
        <dbReference type="Proteomes" id="UP000599437"/>
    </source>
</evidence>
<evidence type="ECO:0000313" key="2">
    <source>
        <dbReference type="EMBL" id="GHA83198.1"/>
    </source>
</evidence>
<comment type="caution">
    <text evidence="2">The sequence shown here is derived from an EMBL/GenBank/DDBJ whole genome shotgun (WGS) entry which is preliminary data.</text>
</comment>
<name>A0ABQ3DEE2_9ACTN</name>
<keyword evidence="1" id="KW-0175">Coiled coil</keyword>
<gene>
    <name evidence="2" type="ORF">GCM10010346_01910</name>
</gene>
<keyword evidence="3" id="KW-1185">Reference proteome</keyword>
<feature type="coiled-coil region" evidence="1">
    <location>
        <begin position="63"/>
        <end position="90"/>
    </location>
</feature>
<accession>A0ABQ3DEE2</accession>
<organism evidence="2 3">
    <name type="scientific">Streptomyces chryseus</name>
    <dbReference type="NCBI Taxonomy" id="68186"/>
    <lineage>
        <taxon>Bacteria</taxon>
        <taxon>Bacillati</taxon>
        <taxon>Actinomycetota</taxon>
        <taxon>Actinomycetes</taxon>
        <taxon>Kitasatosporales</taxon>
        <taxon>Streptomycetaceae</taxon>
        <taxon>Streptomyces</taxon>
    </lineage>
</organism>
<protein>
    <submittedName>
        <fullName evidence="2">Uncharacterized protein</fullName>
    </submittedName>
</protein>
<dbReference type="EMBL" id="BMVO01000001">
    <property type="protein sequence ID" value="GHA83198.1"/>
    <property type="molecule type" value="Genomic_DNA"/>
</dbReference>
<reference evidence="3" key="1">
    <citation type="journal article" date="2019" name="Int. J. Syst. Evol. Microbiol.">
        <title>The Global Catalogue of Microorganisms (GCM) 10K type strain sequencing project: providing services to taxonomists for standard genome sequencing and annotation.</title>
        <authorList>
            <consortium name="The Broad Institute Genomics Platform"/>
            <consortium name="The Broad Institute Genome Sequencing Center for Infectious Disease"/>
            <person name="Wu L."/>
            <person name="Ma J."/>
        </authorList>
    </citation>
    <scope>NUCLEOTIDE SEQUENCE [LARGE SCALE GENOMIC DNA]</scope>
    <source>
        <strain evidence="3">JCM 4737</strain>
    </source>
</reference>
<dbReference type="RefSeq" id="WP_189714411.1">
    <property type="nucleotide sequence ID" value="NZ_VBVW01000508.1"/>
</dbReference>
<dbReference type="Proteomes" id="UP000599437">
    <property type="component" value="Unassembled WGS sequence"/>
</dbReference>
<evidence type="ECO:0000256" key="1">
    <source>
        <dbReference type="SAM" id="Coils"/>
    </source>
</evidence>